<feature type="domain" description="RRM" evidence="18">
    <location>
        <begin position="128"/>
        <end position="202"/>
    </location>
</feature>
<dbReference type="SMART" id="SM00360">
    <property type="entry name" value="RRM"/>
    <property type="match status" value="1"/>
</dbReference>
<dbReference type="InterPro" id="IPR000504">
    <property type="entry name" value="RRM_dom"/>
</dbReference>
<dbReference type="PANTHER" id="PTHR14089:SF2">
    <property type="entry name" value="PRE-MRNA-SPLICING FACTOR CWC2"/>
    <property type="match status" value="1"/>
</dbReference>
<evidence type="ECO:0000256" key="1">
    <source>
        <dbReference type="ARBA" id="ARBA00004123"/>
    </source>
</evidence>
<evidence type="ECO:0000256" key="7">
    <source>
        <dbReference type="ARBA" id="ARBA00022728"/>
    </source>
</evidence>
<evidence type="ECO:0000256" key="14">
    <source>
        <dbReference type="ARBA" id="ARBA00025224"/>
    </source>
</evidence>
<dbReference type="GO" id="GO:0008380">
    <property type="term" value="P:RNA splicing"/>
    <property type="evidence" value="ECO:0007669"/>
    <property type="project" value="UniProtKB-KW"/>
</dbReference>
<dbReference type="Pfam" id="PF00076">
    <property type="entry name" value="RRM_1"/>
    <property type="match status" value="1"/>
</dbReference>
<dbReference type="InterPro" id="IPR032297">
    <property type="entry name" value="Torus"/>
</dbReference>
<evidence type="ECO:0000256" key="3">
    <source>
        <dbReference type="ARBA" id="ARBA00011524"/>
    </source>
</evidence>
<proteinExistence type="inferred from homology"/>
<dbReference type="InterPro" id="IPR000571">
    <property type="entry name" value="Znf_CCCH"/>
</dbReference>
<dbReference type="PROSITE" id="PS50103">
    <property type="entry name" value="ZF_C3H1"/>
    <property type="match status" value="1"/>
</dbReference>
<comment type="similarity">
    <text evidence="2">Belongs to the RRM CWC2 family.</text>
</comment>
<keyword evidence="10 15" id="KW-0694">RNA-binding</keyword>
<dbReference type="GO" id="GO:0071006">
    <property type="term" value="C:U2-type catalytic step 1 spliceosome"/>
    <property type="evidence" value="ECO:0007669"/>
    <property type="project" value="TreeGrafter"/>
</dbReference>
<evidence type="ECO:0000256" key="15">
    <source>
        <dbReference type="PROSITE-ProRule" id="PRU00176"/>
    </source>
</evidence>
<keyword evidence="9 16" id="KW-0862">Zinc</keyword>
<dbReference type="GO" id="GO:0008270">
    <property type="term" value="F:zinc ion binding"/>
    <property type="evidence" value="ECO:0007669"/>
    <property type="project" value="UniProtKB-KW"/>
</dbReference>
<dbReference type="SUPFAM" id="SSF90229">
    <property type="entry name" value="CCCH zinc finger"/>
    <property type="match status" value="1"/>
</dbReference>
<keyword evidence="8 16" id="KW-0863">Zinc-finger</keyword>
<evidence type="ECO:0000256" key="2">
    <source>
        <dbReference type="ARBA" id="ARBA00008024"/>
    </source>
</evidence>
<evidence type="ECO:0000256" key="10">
    <source>
        <dbReference type="ARBA" id="ARBA00022884"/>
    </source>
</evidence>
<dbReference type="KEGG" id="clus:A9F13_01g00341"/>
<feature type="compositionally biased region" description="Basic and acidic residues" evidence="17">
    <location>
        <begin position="238"/>
        <end position="256"/>
    </location>
</feature>
<dbReference type="Pfam" id="PF16131">
    <property type="entry name" value="Torus"/>
    <property type="match status" value="1"/>
</dbReference>
<keyword evidence="5" id="KW-0507">mRNA processing</keyword>
<evidence type="ECO:0000256" key="4">
    <source>
        <dbReference type="ARBA" id="ARBA00017295"/>
    </source>
</evidence>
<feature type="domain" description="C3H1-type" evidence="19">
    <location>
        <begin position="65"/>
        <end position="92"/>
    </location>
</feature>
<dbReference type="PROSITE" id="PS50102">
    <property type="entry name" value="RRM"/>
    <property type="match status" value="1"/>
</dbReference>
<evidence type="ECO:0000256" key="13">
    <source>
        <dbReference type="ARBA" id="ARBA00023306"/>
    </source>
</evidence>
<feature type="region of interest" description="Disordered" evidence="17">
    <location>
        <begin position="1"/>
        <end position="23"/>
    </location>
</feature>
<evidence type="ECO:0000256" key="5">
    <source>
        <dbReference type="ARBA" id="ARBA00022664"/>
    </source>
</evidence>
<dbReference type="Proteomes" id="UP000195602">
    <property type="component" value="Unassembled WGS sequence"/>
</dbReference>
<dbReference type="GO" id="GO:0017070">
    <property type="term" value="F:U6 snRNA binding"/>
    <property type="evidence" value="ECO:0007669"/>
    <property type="project" value="TreeGrafter"/>
</dbReference>
<reference evidence="20 21" key="1">
    <citation type="submission" date="2017-04" db="EMBL/GenBank/DDBJ databases">
        <title>Draft genome of the yeast Clavispora lusitaniae type strain CBS 6936.</title>
        <authorList>
            <person name="Durrens P."/>
            <person name="Klopp C."/>
            <person name="Biteau N."/>
            <person name="Fitton-Ouhabi V."/>
            <person name="Dementhon K."/>
            <person name="Accoceberry I."/>
            <person name="Sherman D.J."/>
            <person name="Noel T."/>
        </authorList>
    </citation>
    <scope>NUCLEOTIDE SEQUENCE [LARGE SCALE GENOMIC DNA]</scope>
    <source>
        <strain evidence="20 21">CBS 6936</strain>
    </source>
</reference>
<dbReference type="InterPro" id="IPR012677">
    <property type="entry name" value="Nucleotide-bd_a/b_plait_sf"/>
</dbReference>
<evidence type="ECO:0000256" key="8">
    <source>
        <dbReference type="ARBA" id="ARBA00022771"/>
    </source>
</evidence>
<evidence type="ECO:0000256" key="9">
    <source>
        <dbReference type="ARBA" id="ARBA00022833"/>
    </source>
</evidence>
<protein>
    <recommendedName>
        <fullName evidence="4">Pre-mRNA-splicing factor CWC2</fullName>
    </recommendedName>
</protein>
<comment type="subunit">
    <text evidence="3">Associated with the spliceosome.</text>
</comment>
<organism evidence="20 21">
    <name type="scientific">Clavispora lusitaniae</name>
    <name type="common">Candida lusitaniae</name>
    <dbReference type="NCBI Taxonomy" id="36911"/>
    <lineage>
        <taxon>Eukaryota</taxon>
        <taxon>Fungi</taxon>
        <taxon>Dikarya</taxon>
        <taxon>Ascomycota</taxon>
        <taxon>Saccharomycotina</taxon>
        <taxon>Pichiomycetes</taxon>
        <taxon>Metschnikowiaceae</taxon>
        <taxon>Clavispora</taxon>
    </lineage>
</organism>
<evidence type="ECO:0000256" key="6">
    <source>
        <dbReference type="ARBA" id="ARBA00022723"/>
    </source>
</evidence>
<dbReference type="InterPro" id="IPR039171">
    <property type="entry name" value="Cwc2/Slt11"/>
</dbReference>
<feature type="zinc finger region" description="C3H1-type" evidence="16">
    <location>
        <begin position="65"/>
        <end position="92"/>
    </location>
</feature>
<dbReference type="Gene3D" id="3.30.70.330">
    <property type="match status" value="1"/>
</dbReference>
<comment type="caution">
    <text evidence="20">The sequence shown here is derived from an EMBL/GenBank/DDBJ whole genome shotgun (WGS) entry which is preliminary data.</text>
</comment>
<keyword evidence="11" id="KW-0508">mRNA splicing</keyword>
<feature type="region of interest" description="Disordered" evidence="17">
    <location>
        <begin position="228"/>
        <end position="302"/>
    </location>
</feature>
<dbReference type="PANTHER" id="PTHR14089">
    <property type="entry name" value="PRE-MRNA-SPLICING FACTOR RBM22"/>
    <property type="match status" value="1"/>
</dbReference>
<comment type="function">
    <text evidence="14">Involved in the first step of pre-mRNA splicing. Required for cell growth and cell cycle control. Plays a role in the levels of the U1, U4, U5 and U6 snRNAs and the maintenance of the U4/U6 snRNA complex. May provide the link between the 'nineteen complex' NTC spliceosome protein complex and the spliceosome through the U6 snRNA. Associates predominantly with U6 snRNAs in assembled active spliceosomes. Binds directly to the internal stem-loop (ISL) domain of the U6 snRNA and to the pre-mRNA intron near the 5' splice site during the activation and catalytic phases of the spliceosome cycle.</text>
</comment>
<comment type="subcellular location">
    <subcellularLocation>
        <location evidence="1">Nucleus</location>
    </subcellularLocation>
</comment>
<dbReference type="CDD" id="cd12360">
    <property type="entry name" value="RRM_cwf2"/>
    <property type="match status" value="1"/>
</dbReference>
<gene>
    <name evidence="20" type="ORF">A9F13_01g00341</name>
</gene>
<dbReference type="EMBL" id="LYUB02000001">
    <property type="protein sequence ID" value="OVF10642.1"/>
    <property type="molecule type" value="Genomic_DNA"/>
</dbReference>
<sequence>MSSEKPARLQVDPETIVDDDKPPQTGHTFNIWYLKWAGGDSSSRNYIKSRFRVSIKRDSGYTKASSNSPICLFFARGCCYKGKKCSYLHRLPSESDFGIPTQDCFGRDKTADYKDDMSGVGSLSRTNRTLYVSGIHVSDDTDSILTRHFSEFGAIDKIKVLHGKGSAFVSFRSEAEAQFAKEAMDAQSLDGSEVLSVRWANEDPNPNAQEETKRVAEERAMEAVKRLLKKQKVQKSSPKIEEKPMKSESKKNDAKRQITTSETEEGKSGLLGAGRLEALRKLQKKQPTELATRPLLDGYSSD</sequence>
<keyword evidence="7" id="KW-0747">Spliceosome</keyword>
<dbReference type="InterPro" id="IPR035979">
    <property type="entry name" value="RBD_domain_sf"/>
</dbReference>
<dbReference type="SUPFAM" id="SSF54928">
    <property type="entry name" value="RNA-binding domain, RBD"/>
    <property type="match status" value="1"/>
</dbReference>
<evidence type="ECO:0000259" key="19">
    <source>
        <dbReference type="PROSITE" id="PS50103"/>
    </source>
</evidence>
<keyword evidence="6 16" id="KW-0479">Metal-binding</keyword>
<evidence type="ECO:0000313" key="21">
    <source>
        <dbReference type="Proteomes" id="UP000195602"/>
    </source>
</evidence>
<dbReference type="GO" id="GO:0000974">
    <property type="term" value="C:Prp19 complex"/>
    <property type="evidence" value="ECO:0007669"/>
    <property type="project" value="TreeGrafter"/>
</dbReference>
<dbReference type="AlphaFoldDB" id="A0AA91Q3Y2"/>
<evidence type="ECO:0000313" key="20">
    <source>
        <dbReference type="EMBL" id="OVF10642.1"/>
    </source>
</evidence>
<dbReference type="GO" id="GO:0036002">
    <property type="term" value="F:pre-mRNA binding"/>
    <property type="evidence" value="ECO:0007669"/>
    <property type="project" value="TreeGrafter"/>
</dbReference>
<evidence type="ECO:0000259" key="18">
    <source>
        <dbReference type="PROSITE" id="PS50102"/>
    </source>
</evidence>
<dbReference type="GO" id="GO:0006397">
    <property type="term" value="P:mRNA processing"/>
    <property type="evidence" value="ECO:0007669"/>
    <property type="project" value="UniProtKB-KW"/>
</dbReference>
<accession>A0AA91Q3Y2</accession>
<evidence type="ECO:0000256" key="12">
    <source>
        <dbReference type="ARBA" id="ARBA00023242"/>
    </source>
</evidence>
<dbReference type="InterPro" id="IPR034181">
    <property type="entry name" value="Cwc2_RRM"/>
</dbReference>
<dbReference type="GO" id="GO:0071007">
    <property type="term" value="C:U2-type catalytic step 2 spliceosome"/>
    <property type="evidence" value="ECO:0007669"/>
    <property type="project" value="TreeGrafter"/>
</dbReference>
<keyword evidence="13" id="KW-0131">Cell cycle</keyword>
<evidence type="ECO:0000256" key="16">
    <source>
        <dbReference type="PROSITE-ProRule" id="PRU00723"/>
    </source>
</evidence>
<evidence type="ECO:0000256" key="17">
    <source>
        <dbReference type="SAM" id="MobiDB-lite"/>
    </source>
</evidence>
<name>A0AA91Q3Y2_CLALS</name>
<dbReference type="InterPro" id="IPR036855">
    <property type="entry name" value="Znf_CCCH_sf"/>
</dbReference>
<evidence type="ECO:0000256" key="11">
    <source>
        <dbReference type="ARBA" id="ARBA00023187"/>
    </source>
</evidence>
<dbReference type="Gene3D" id="4.10.1000.10">
    <property type="entry name" value="Zinc finger, CCCH-type"/>
    <property type="match status" value="1"/>
</dbReference>
<keyword evidence="12" id="KW-0539">Nucleus</keyword>